<keyword evidence="1" id="KW-0479">Metal-binding</keyword>
<organism evidence="5 6">
    <name type="scientific">Cirrhinus molitorella</name>
    <name type="common">mud carp</name>
    <dbReference type="NCBI Taxonomy" id="172907"/>
    <lineage>
        <taxon>Eukaryota</taxon>
        <taxon>Metazoa</taxon>
        <taxon>Chordata</taxon>
        <taxon>Craniata</taxon>
        <taxon>Vertebrata</taxon>
        <taxon>Euteleostomi</taxon>
        <taxon>Actinopterygii</taxon>
        <taxon>Neopterygii</taxon>
        <taxon>Teleostei</taxon>
        <taxon>Ostariophysi</taxon>
        <taxon>Cypriniformes</taxon>
        <taxon>Cyprinidae</taxon>
        <taxon>Labeoninae</taxon>
        <taxon>Labeonini</taxon>
        <taxon>Cirrhinus</taxon>
    </lineage>
</organism>
<evidence type="ECO:0000259" key="4">
    <source>
        <dbReference type="Pfam" id="PF02892"/>
    </source>
</evidence>
<evidence type="ECO:0000256" key="3">
    <source>
        <dbReference type="ARBA" id="ARBA00022833"/>
    </source>
</evidence>
<evidence type="ECO:0000256" key="1">
    <source>
        <dbReference type="ARBA" id="ARBA00022723"/>
    </source>
</evidence>
<name>A0ABR3NRD0_9TELE</name>
<dbReference type="InterPro" id="IPR003656">
    <property type="entry name" value="Znf_BED"/>
</dbReference>
<gene>
    <name evidence="5" type="ORF">QQF64_026100</name>
</gene>
<sequence length="148" mass="16292">MDAAMKPLGLLQGKCIFKKLPNGNLDKTKVVCTLCNAELVYCRSSSSLKYHLNAKHPLANAENAGPSTDVAQGKSRRQTTMFECNRGKPFSTALSAKTHLLTQWITTSCRPISVVEDDGLELVLQAATGDPSYKLPVMRTIMRRIHET</sequence>
<keyword evidence="6" id="KW-1185">Reference proteome</keyword>
<keyword evidence="2" id="KW-0863">Zinc-finger</keyword>
<dbReference type="Proteomes" id="UP001558613">
    <property type="component" value="Unassembled WGS sequence"/>
</dbReference>
<evidence type="ECO:0000256" key="2">
    <source>
        <dbReference type="ARBA" id="ARBA00022771"/>
    </source>
</evidence>
<feature type="domain" description="BED-type" evidence="4">
    <location>
        <begin position="17"/>
        <end position="57"/>
    </location>
</feature>
<comment type="caution">
    <text evidence="5">The sequence shown here is derived from an EMBL/GenBank/DDBJ whole genome shotgun (WGS) entry which is preliminary data.</text>
</comment>
<protein>
    <recommendedName>
        <fullName evidence="4">BED-type domain-containing protein</fullName>
    </recommendedName>
</protein>
<dbReference type="SUPFAM" id="SSF140996">
    <property type="entry name" value="Hermes dimerisation domain"/>
    <property type="match status" value="1"/>
</dbReference>
<keyword evidence="3" id="KW-0862">Zinc</keyword>
<evidence type="ECO:0000313" key="5">
    <source>
        <dbReference type="EMBL" id="KAL1279427.1"/>
    </source>
</evidence>
<reference evidence="5 6" key="1">
    <citation type="submission" date="2023-09" db="EMBL/GenBank/DDBJ databases">
        <authorList>
            <person name="Wang M."/>
        </authorList>
    </citation>
    <scope>NUCLEOTIDE SEQUENCE [LARGE SCALE GENOMIC DNA]</scope>
    <source>
        <strain evidence="5">GT-2023</strain>
        <tissue evidence="5">Liver</tissue>
    </source>
</reference>
<evidence type="ECO:0000313" key="6">
    <source>
        <dbReference type="Proteomes" id="UP001558613"/>
    </source>
</evidence>
<dbReference type="EMBL" id="JAYMGO010000003">
    <property type="protein sequence ID" value="KAL1279427.1"/>
    <property type="molecule type" value="Genomic_DNA"/>
</dbReference>
<proteinExistence type="predicted"/>
<accession>A0ABR3NRD0</accession>
<dbReference type="Pfam" id="PF02892">
    <property type="entry name" value="zf-BED"/>
    <property type="match status" value="1"/>
</dbReference>